<gene>
    <name evidence="1" type="ORF">EYZ11_001952</name>
</gene>
<keyword evidence="2" id="KW-1185">Reference proteome</keyword>
<dbReference type="AlphaFoldDB" id="A0A4S3JSU6"/>
<dbReference type="VEuPathDB" id="FungiDB:EYZ11_001952"/>
<protein>
    <submittedName>
        <fullName evidence="1">Uncharacterized protein</fullName>
    </submittedName>
</protein>
<name>A0A4S3JSU6_9EURO</name>
<comment type="caution">
    <text evidence="1">The sequence shown here is derived from an EMBL/GenBank/DDBJ whole genome shotgun (WGS) entry which is preliminary data.</text>
</comment>
<evidence type="ECO:0000313" key="2">
    <source>
        <dbReference type="Proteomes" id="UP000308092"/>
    </source>
</evidence>
<evidence type="ECO:0000313" key="1">
    <source>
        <dbReference type="EMBL" id="THC98600.1"/>
    </source>
</evidence>
<organism evidence="1 2">
    <name type="scientific">Aspergillus tanneri</name>
    <dbReference type="NCBI Taxonomy" id="1220188"/>
    <lineage>
        <taxon>Eukaryota</taxon>
        <taxon>Fungi</taxon>
        <taxon>Dikarya</taxon>
        <taxon>Ascomycota</taxon>
        <taxon>Pezizomycotina</taxon>
        <taxon>Eurotiomycetes</taxon>
        <taxon>Eurotiomycetidae</taxon>
        <taxon>Eurotiales</taxon>
        <taxon>Aspergillaceae</taxon>
        <taxon>Aspergillus</taxon>
        <taxon>Aspergillus subgen. Circumdati</taxon>
    </lineage>
</organism>
<dbReference type="EMBL" id="SOSA01000040">
    <property type="protein sequence ID" value="THC98600.1"/>
    <property type="molecule type" value="Genomic_DNA"/>
</dbReference>
<accession>A0A4S3JSU6</accession>
<proteinExistence type="predicted"/>
<reference evidence="1 2" key="1">
    <citation type="submission" date="2019-03" db="EMBL/GenBank/DDBJ databases">
        <title>The genome sequence of a newly discovered highly antifungal drug resistant Aspergillus species, Aspergillus tanneri NIH 1004.</title>
        <authorList>
            <person name="Mounaud S."/>
            <person name="Singh I."/>
            <person name="Joardar V."/>
            <person name="Pakala S."/>
            <person name="Pakala S."/>
            <person name="Venepally P."/>
            <person name="Hoover J."/>
            <person name="Nierman W."/>
            <person name="Chung J."/>
            <person name="Losada L."/>
        </authorList>
    </citation>
    <scope>NUCLEOTIDE SEQUENCE [LARGE SCALE GENOMIC DNA]</scope>
    <source>
        <strain evidence="1 2">NIH1004</strain>
    </source>
</reference>
<sequence>MYTSVLMNVLVDSKKVPQTAKACPKAIIHPARVERKRAYRYIILDVETMFYVLFWSLHQYLSVFPRSRI</sequence>
<dbReference type="Proteomes" id="UP000308092">
    <property type="component" value="Unassembled WGS sequence"/>
</dbReference>